<sequence length="42" mass="4660">MTALEITLRSAFGLSAIRILREQRPELCTGAGTILDRRMLAD</sequence>
<dbReference type="Gene3D" id="3.20.20.70">
    <property type="entry name" value="Aldolase class I"/>
    <property type="match status" value="1"/>
</dbReference>
<evidence type="ECO:0000313" key="1">
    <source>
        <dbReference type="EMBL" id="EPN68958.1"/>
    </source>
</evidence>
<feature type="non-terminal residue" evidence="1">
    <location>
        <position position="42"/>
    </location>
</feature>
<dbReference type="AlphaFoldDB" id="A0A656K486"/>
<dbReference type="EC" id="4.1.3.16" evidence="1"/>
<proteinExistence type="predicted"/>
<organism evidence="1 2">
    <name type="scientific">Pseudomonas syringae pv. actinidiae ICMP 19096</name>
    <dbReference type="NCBI Taxonomy" id="1194405"/>
    <lineage>
        <taxon>Bacteria</taxon>
        <taxon>Pseudomonadati</taxon>
        <taxon>Pseudomonadota</taxon>
        <taxon>Gammaproteobacteria</taxon>
        <taxon>Pseudomonadales</taxon>
        <taxon>Pseudomonadaceae</taxon>
        <taxon>Pseudomonas</taxon>
        <taxon>Pseudomonas syringae</taxon>
    </lineage>
</organism>
<dbReference type="GO" id="GO:0008700">
    <property type="term" value="F:(R,S)-4-hydroxy-2-oxoglutarate aldolase activity"/>
    <property type="evidence" value="ECO:0007669"/>
    <property type="project" value="UniProtKB-EC"/>
</dbReference>
<accession>A0A656K486</accession>
<dbReference type="InterPro" id="IPR013785">
    <property type="entry name" value="Aldolase_TIM"/>
</dbReference>
<dbReference type="EMBL" id="AOKF01000191">
    <property type="protein sequence ID" value="EPN68958.1"/>
    <property type="molecule type" value="Genomic_DNA"/>
</dbReference>
<keyword evidence="1" id="KW-0456">Lyase</keyword>
<dbReference type="Pfam" id="PF01081">
    <property type="entry name" value="Aldolase"/>
    <property type="match status" value="1"/>
</dbReference>
<evidence type="ECO:0000313" key="2">
    <source>
        <dbReference type="Proteomes" id="UP000018849"/>
    </source>
</evidence>
<dbReference type="InterPro" id="IPR000887">
    <property type="entry name" value="Aldlse_KDPG_KHG"/>
</dbReference>
<reference evidence="1 2" key="1">
    <citation type="journal article" date="2013" name="PLoS Pathog.">
        <title>Genomic analysis of the Kiwifruit pathogen Pseudomonas syringae pv. actinidiae provides insight into the origins of an emergent plant disease.</title>
        <authorList>
            <person name="McCann H.C."/>
            <person name="Rikkerink E.H."/>
            <person name="Bertels F."/>
            <person name="Fiers M."/>
            <person name="Lu A."/>
            <person name="Rees-George J."/>
            <person name="Andersen M.T."/>
            <person name="Gleave A.P."/>
            <person name="Haubold B."/>
            <person name="Wohlers M.W."/>
            <person name="Guttman D.S."/>
            <person name="Wang P.W."/>
            <person name="Straub C."/>
            <person name="Vanneste J.L."/>
            <person name="Rainey P.B."/>
            <person name="Templeton M.D."/>
        </authorList>
    </citation>
    <scope>NUCLEOTIDE SEQUENCE [LARGE SCALE GENOMIC DNA]</scope>
    <source>
        <strain evidence="1 2">ICMP 19096</strain>
    </source>
</reference>
<comment type="caution">
    <text evidence="1">The sequence shown here is derived from an EMBL/GenBank/DDBJ whole genome shotgun (WGS) entry which is preliminary data.</text>
</comment>
<protein>
    <submittedName>
        <fullName evidence="1">Keto-hydroxyglutarate-aldolase/keto-deoxy-phosphogluconate aldolase</fullName>
        <ecNumber evidence="1">4.1.3.16</ecNumber>
    </submittedName>
</protein>
<dbReference type="SUPFAM" id="SSF51569">
    <property type="entry name" value="Aldolase"/>
    <property type="match status" value="1"/>
</dbReference>
<dbReference type="Proteomes" id="UP000018849">
    <property type="component" value="Unassembled WGS sequence"/>
</dbReference>
<gene>
    <name evidence="1" type="ORF">A245_02608</name>
</gene>
<name>A0A656K486_PSESF</name>